<dbReference type="AlphaFoldDB" id="A0A1G2KXE5"/>
<sequence>MKAKQYQEFEIVPQDEHTHLRVRGSTVQDLFRNTLAGMAAFLSPDAAKSPTQGRKITQEIMVRAVDISSLLVEFISRVLAEQEARGAVFTQSAFRTFGDNFLDADITGIRVEEPAAEIRAVSYADVDIKKNPDTGMFETTLVFET</sequence>
<evidence type="ECO:0000313" key="7">
    <source>
        <dbReference type="Proteomes" id="UP000177177"/>
    </source>
</evidence>
<evidence type="ECO:0000313" key="6">
    <source>
        <dbReference type="EMBL" id="OHA03111.1"/>
    </source>
</evidence>
<comment type="similarity">
    <text evidence="1">Belongs to the archease family.</text>
</comment>
<evidence type="ECO:0000256" key="2">
    <source>
        <dbReference type="ARBA" id="ARBA00022694"/>
    </source>
</evidence>
<dbReference type="GO" id="GO:0008033">
    <property type="term" value="P:tRNA processing"/>
    <property type="evidence" value="ECO:0007669"/>
    <property type="project" value="UniProtKB-KW"/>
</dbReference>
<evidence type="ECO:0000256" key="1">
    <source>
        <dbReference type="ARBA" id="ARBA00007963"/>
    </source>
</evidence>
<dbReference type="InterPro" id="IPR023572">
    <property type="entry name" value="Archease_dom"/>
</dbReference>
<gene>
    <name evidence="6" type="ORF">A3C92_02130</name>
</gene>
<evidence type="ECO:0000259" key="5">
    <source>
        <dbReference type="Pfam" id="PF01951"/>
    </source>
</evidence>
<reference evidence="6 7" key="1">
    <citation type="journal article" date="2016" name="Nat. Commun.">
        <title>Thousands of microbial genomes shed light on interconnected biogeochemical processes in an aquifer system.</title>
        <authorList>
            <person name="Anantharaman K."/>
            <person name="Brown C.T."/>
            <person name="Hug L.A."/>
            <person name="Sharon I."/>
            <person name="Castelle C.J."/>
            <person name="Probst A.J."/>
            <person name="Thomas B.C."/>
            <person name="Singh A."/>
            <person name="Wilkins M.J."/>
            <person name="Karaoz U."/>
            <person name="Brodie E.L."/>
            <person name="Williams K.H."/>
            <person name="Hubbard S.S."/>
            <person name="Banfield J.F."/>
        </authorList>
    </citation>
    <scope>NUCLEOTIDE SEQUENCE [LARGE SCALE GENOMIC DNA]</scope>
</reference>
<dbReference type="Proteomes" id="UP000177177">
    <property type="component" value="Unassembled WGS sequence"/>
</dbReference>
<evidence type="ECO:0000256" key="4">
    <source>
        <dbReference type="ARBA" id="ARBA00022837"/>
    </source>
</evidence>
<dbReference type="InterPro" id="IPR036820">
    <property type="entry name" value="Archease_dom_sf"/>
</dbReference>
<comment type="caution">
    <text evidence="6">The sequence shown here is derived from an EMBL/GenBank/DDBJ whole genome shotgun (WGS) entry which is preliminary data.</text>
</comment>
<keyword evidence="4" id="KW-0106">Calcium</keyword>
<dbReference type="Pfam" id="PF01951">
    <property type="entry name" value="Archease"/>
    <property type="match status" value="1"/>
</dbReference>
<name>A0A1G2KXE5_9BACT</name>
<dbReference type="Gene3D" id="3.55.10.10">
    <property type="entry name" value="Archease domain"/>
    <property type="match status" value="1"/>
</dbReference>
<protein>
    <recommendedName>
        <fullName evidence="5">Archease domain-containing protein</fullName>
    </recommendedName>
</protein>
<accession>A0A1G2KXE5</accession>
<keyword evidence="3" id="KW-0479">Metal-binding</keyword>
<evidence type="ECO:0000256" key="3">
    <source>
        <dbReference type="ARBA" id="ARBA00022723"/>
    </source>
</evidence>
<keyword evidence="2" id="KW-0819">tRNA processing</keyword>
<dbReference type="GO" id="GO:0046872">
    <property type="term" value="F:metal ion binding"/>
    <property type="evidence" value="ECO:0007669"/>
    <property type="project" value="UniProtKB-KW"/>
</dbReference>
<dbReference type="SUPFAM" id="SSF69819">
    <property type="entry name" value="MTH1598-like"/>
    <property type="match status" value="1"/>
</dbReference>
<proteinExistence type="inferred from homology"/>
<feature type="domain" description="Archease" evidence="5">
    <location>
        <begin position="19"/>
        <end position="135"/>
    </location>
</feature>
<organism evidence="6 7">
    <name type="scientific">Candidatus Sungbacteria bacterium RIFCSPHIGHO2_02_FULL_53_17</name>
    <dbReference type="NCBI Taxonomy" id="1802275"/>
    <lineage>
        <taxon>Bacteria</taxon>
        <taxon>Candidatus Sungiibacteriota</taxon>
    </lineage>
</organism>
<dbReference type="EMBL" id="MHQN01000024">
    <property type="protein sequence ID" value="OHA03111.1"/>
    <property type="molecule type" value="Genomic_DNA"/>
</dbReference>